<organism evidence="1 2">
    <name type="scientific">Rhizophagus irregularis (strain DAOM 181602 / DAOM 197198 / MUCL 43194)</name>
    <name type="common">Arbuscular mycorrhizal fungus</name>
    <name type="synonym">Glomus intraradices</name>
    <dbReference type="NCBI Taxonomy" id="747089"/>
    <lineage>
        <taxon>Eukaryota</taxon>
        <taxon>Fungi</taxon>
        <taxon>Fungi incertae sedis</taxon>
        <taxon>Mucoromycota</taxon>
        <taxon>Glomeromycotina</taxon>
        <taxon>Glomeromycetes</taxon>
        <taxon>Glomerales</taxon>
        <taxon>Glomeraceae</taxon>
        <taxon>Rhizophagus</taxon>
    </lineage>
</organism>
<gene>
    <name evidence="1" type="ORF">GLOIN_2v1518558</name>
</gene>
<accession>A0A2P4QS23</accession>
<name>A0A2P4QS23_RHIID</name>
<dbReference type="Proteomes" id="UP000018888">
    <property type="component" value="Unassembled WGS sequence"/>
</dbReference>
<evidence type="ECO:0000313" key="2">
    <source>
        <dbReference type="Proteomes" id="UP000018888"/>
    </source>
</evidence>
<proteinExistence type="predicted"/>
<reference evidence="1 2" key="1">
    <citation type="journal article" date="2013" name="Proc. Natl. Acad. Sci. U.S.A.">
        <title>Genome of an arbuscular mycorrhizal fungus provides insight into the oldest plant symbiosis.</title>
        <authorList>
            <person name="Tisserant E."/>
            <person name="Malbreil M."/>
            <person name="Kuo A."/>
            <person name="Kohler A."/>
            <person name="Symeonidi A."/>
            <person name="Balestrini R."/>
            <person name="Charron P."/>
            <person name="Duensing N."/>
            <person name="Frei Dit Frey N."/>
            <person name="Gianinazzi-Pearson V."/>
            <person name="Gilbert L.B."/>
            <person name="Handa Y."/>
            <person name="Herr J.R."/>
            <person name="Hijri M."/>
            <person name="Koul R."/>
            <person name="Kawaguchi M."/>
            <person name="Krajinski F."/>
            <person name="Lammers P.J."/>
            <person name="Masclaux F.G."/>
            <person name="Murat C."/>
            <person name="Morin E."/>
            <person name="Ndikumana S."/>
            <person name="Pagni M."/>
            <person name="Petitpierre D."/>
            <person name="Requena N."/>
            <person name="Rosikiewicz P."/>
            <person name="Riley R."/>
            <person name="Saito K."/>
            <person name="San Clemente H."/>
            <person name="Shapiro H."/>
            <person name="van Tuinen D."/>
            <person name="Becard G."/>
            <person name="Bonfante P."/>
            <person name="Paszkowski U."/>
            <person name="Shachar-Hill Y.Y."/>
            <person name="Tuskan G.A."/>
            <person name="Young P.W."/>
            <person name="Sanders I.R."/>
            <person name="Henrissat B."/>
            <person name="Rensing S.A."/>
            <person name="Grigoriev I.V."/>
            <person name="Corradi N."/>
            <person name="Roux C."/>
            <person name="Martin F."/>
        </authorList>
    </citation>
    <scope>NUCLEOTIDE SEQUENCE [LARGE SCALE GENOMIC DNA]</scope>
    <source>
        <strain evidence="1 2">DAOM 197198</strain>
    </source>
</reference>
<reference evidence="1 2" key="2">
    <citation type="journal article" date="2018" name="New Phytol.">
        <title>High intraspecific genome diversity in the model arbuscular mycorrhizal symbiont Rhizophagus irregularis.</title>
        <authorList>
            <person name="Chen E.C.H."/>
            <person name="Morin E."/>
            <person name="Beaudet D."/>
            <person name="Noel J."/>
            <person name="Yildirir G."/>
            <person name="Ndikumana S."/>
            <person name="Charron P."/>
            <person name="St-Onge C."/>
            <person name="Giorgi J."/>
            <person name="Kruger M."/>
            <person name="Marton T."/>
            <person name="Ropars J."/>
            <person name="Grigoriev I.V."/>
            <person name="Hainaut M."/>
            <person name="Henrissat B."/>
            <person name="Roux C."/>
            <person name="Martin F."/>
            <person name="Corradi N."/>
        </authorList>
    </citation>
    <scope>NUCLEOTIDE SEQUENCE [LARGE SCALE GENOMIC DNA]</scope>
    <source>
        <strain evidence="1 2">DAOM 197198</strain>
    </source>
</reference>
<evidence type="ECO:0000313" key="1">
    <source>
        <dbReference type="EMBL" id="POG80447.1"/>
    </source>
</evidence>
<protein>
    <submittedName>
        <fullName evidence="1">Uncharacterized protein</fullName>
    </submittedName>
</protein>
<sequence>MIKSANRIPSCATYLVNYNNNVMIFCEVRHCEFIGTILLSELTFQNLYELHMGGFDSLDQVGHIYADHFCQETCIDCIPCINTLIKANKKNVKDELHNFCV</sequence>
<dbReference type="EMBL" id="AUPC02000018">
    <property type="protein sequence ID" value="POG80447.1"/>
    <property type="molecule type" value="Genomic_DNA"/>
</dbReference>
<keyword evidence="2" id="KW-1185">Reference proteome</keyword>
<dbReference type="AlphaFoldDB" id="A0A2P4QS23"/>
<comment type="caution">
    <text evidence="1">The sequence shown here is derived from an EMBL/GenBank/DDBJ whole genome shotgun (WGS) entry which is preliminary data.</text>
</comment>